<evidence type="ECO:0000256" key="2">
    <source>
        <dbReference type="ARBA" id="ARBA00023015"/>
    </source>
</evidence>
<dbReference type="SUPFAM" id="SSF46785">
    <property type="entry name" value="Winged helix' DNA-binding domain"/>
    <property type="match status" value="1"/>
</dbReference>
<dbReference type="AlphaFoldDB" id="A0A2P8AJF3"/>
<dbReference type="GO" id="GO:0005634">
    <property type="term" value="C:nucleus"/>
    <property type="evidence" value="ECO:0007669"/>
    <property type="project" value="UniProtKB-SubCell"/>
</dbReference>
<feature type="DNA-binding region" description="Fork-head" evidence="6">
    <location>
        <begin position="231"/>
        <end position="330"/>
    </location>
</feature>
<dbReference type="InterPro" id="IPR036390">
    <property type="entry name" value="WH_DNA-bd_sf"/>
</dbReference>
<keyword evidence="10" id="KW-1185">Reference proteome</keyword>
<feature type="domain" description="Fork-head" evidence="8">
    <location>
        <begin position="231"/>
        <end position="330"/>
    </location>
</feature>
<evidence type="ECO:0000256" key="3">
    <source>
        <dbReference type="ARBA" id="ARBA00023125"/>
    </source>
</evidence>
<organism evidence="9 10">
    <name type="scientific">Elsinoe australis</name>
    <dbReference type="NCBI Taxonomy" id="40998"/>
    <lineage>
        <taxon>Eukaryota</taxon>
        <taxon>Fungi</taxon>
        <taxon>Dikarya</taxon>
        <taxon>Ascomycota</taxon>
        <taxon>Pezizomycotina</taxon>
        <taxon>Dothideomycetes</taxon>
        <taxon>Dothideomycetidae</taxon>
        <taxon>Myriangiales</taxon>
        <taxon>Elsinoaceae</taxon>
        <taxon>Elsinoe</taxon>
    </lineage>
</organism>
<keyword evidence="2" id="KW-0805">Transcription regulation</keyword>
<feature type="compositionally biased region" description="Low complexity" evidence="7">
    <location>
        <begin position="392"/>
        <end position="401"/>
    </location>
</feature>
<evidence type="ECO:0000259" key="8">
    <source>
        <dbReference type="PROSITE" id="PS50039"/>
    </source>
</evidence>
<keyword evidence="4" id="KW-0804">Transcription</keyword>
<dbReference type="GO" id="GO:0000981">
    <property type="term" value="F:DNA-binding transcription factor activity, RNA polymerase II-specific"/>
    <property type="evidence" value="ECO:0007669"/>
    <property type="project" value="TreeGrafter"/>
</dbReference>
<dbReference type="PROSITE" id="PS00658">
    <property type="entry name" value="FORK_HEAD_2"/>
    <property type="match status" value="1"/>
</dbReference>
<evidence type="ECO:0000313" key="9">
    <source>
        <dbReference type="EMBL" id="PSK60569.1"/>
    </source>
</evidence>
<dbReference type="PROSITE" id="PS50039">
    <property type="entry name" value="FORK_HEAD_3"/>
    <property type="match status" value="1"/>
</dbReference>
<name>A0A2P8AJF3_9PEZI</name>
<accession>A0A2P8AJF3</accession>
<dbReference type="InterPro" id="IPR030456">
    <property type="entry name" value="TF_fork_head_CS_2"/>
</dbReference>
<feature type="compositionally biased region" description="Polar residues" evidence="7">
    <location>
        <begin position="30"/>
        <end position="42"/>
    </location>
</feature>
<dbReference type="InterPro" id="IPR036388">
    <property type="entry name" value="WH-like_DNA-bd_sf"/>
</dbReference>
<evidence type="ECO:0000256" key="4">
    <source>
        <dbReference type="ARBA" id="ARBA00023163"/>
    </source>
</evidence>
<dbReference type="EMBL" id="NHZQ01000003">
    <property type="protein sequence ID" value="PSK60569.1"/>
    <property type="molecule type" value="Genomic_DNA"/>
</dbReference>
<dbReference type="Pfam" id="PF00250">
    <property type="entry name" value="Forkhead"/>
    <property type="match status" value="1"/>
</dbReference>
<dbReference type="PANTHER" id="PTHR45881:SF5">
    <property type="entry name" value="FORK-HEAD DOMAIN-CONTAINING PROTEIN"/>
    <property type="match status" value="1"/>
</dbReference>
<evidence type="ECO:0000256" key="7">
    <source>
        <dbReference type="SAM" id="MobiDB-lite"/>
    </source>
</evidence>
<evidence type="ECO:0000256" key="6">
    <source>
        <dbReference type="PROSITE-ProRule" id="PRU00089"/>
    </source>
</evidence>
<dbReference type="OrthoDB" id="5954824at2759"/>
<sequence length="525" mass="58008">MNHYNSGYSWTASGIPHDAWDPETVAHWPSASQSGASTCDDQLQHSQITDSIDGGSQSSQMINSHVQDSRDILPQWQPVNAQKEPVAHDFRLIKQQYFNSSSLANSPQEYMPNHSDFCHGHMAATFDLSGQSAMIYDPNYAPWPAQSMSADLQNQTFTYPSPPMYHNAPEYTYSPAGTVNGVHSMIDPVLGAGHQQMYCNENLSRSCTPASEQPSFVLTKRCDTPLDDSSSSEVAYAHLLYKCLEAAPGHKMGLRDIYNWIHDNCDRVRLSGSKGWQNSVRHNLSMNQGFEKVPSPCGSTSKKGTMWRLTQEALARGTVLSTTQYRKKMKKINPCKRTQPAAPLRVSAGAKGGLASKRAQEKRRMAAAVAAVRGPTSAPSSEWTSSPALTHSSFSPQSSMSPTDPLLESPYGSPYMFDASRSSSPHQPYLGHYHDTKPAPTSNPIFADGFDQLSHFNVNGVHEEEYDFSQPDSDMYDNINVNTSSETSTTATTETEQYDFDLFLGDHRLPATGQYQDFPENVSDE</sequence>
<protein>
    <recommendedName>
        <fullName evidence="8">Fork-head domain-containing protein</fullName>
    </recommendedName>
</protein>
<reference evidence="9 10" key="1">
    <citation type="submission" date="2017-05" db="EMBL/GenBank/DDBJ databases">
        <title>Draft genome sequence of Elsinoe australis.</title>
        <authorList>
            <person name="Cheng Q."/>
        </authorList>
    </citation>
    <scope>NUCLEOTIDE SEQUENCE [LARGE SCALE GENOMIC DNA]</scope>
    <source>
        <strain evidence="9 10">NL1</strain>
    </source>
</reference>
<dbReference type="SMART" id="SM00339">
    <property type="entry name" value="FH"/>
    <property type="match status" value="1"/>
</dbReference>
<dbReference type="Proteomes" id="UP000243723">
    <property type="component" value="Unassembled WGS sequence"/>
</dbReference>
<dbReference type="Gene3D" id="1.10.10.10">
    <property type="entry name" value="Winged helix-like DNA-binding domain superfamily/Winged helix DNA-binding domain"/>
    <property type="match status" value="1"/>
</dbReference>
<feature type="region of interest" description="Disordered" evidence="7">
    <location>
        <begin position="348"/>
        <end position="442"/>
    </location>
</feature>
<dbReference type="InterPro" id="IPR001766">
    <property type="entry name" value="Fork_head_dom"/>
</dbReference>
<dbReference type="GO" id="GO:0000978">
    <property type="term" value="F:RNA polymerase II cis-regulatory region sequence-specific DNA binding"/>
    <property type="evidence" value="ECO:0007669"/>
    <property type="project" value="TreeGrafter"/>
</dbReference>
<comment type="subcellular location">
    <subcellularLocation>
        <location evidence="1 6">Nucleus</location>
    </subcellularLocation>
</comment>
<proteinExistence type="predicted"/>
<dbReference type="PANTHER" id="PTHR45881">
    <property type="entry name" value="CHECKPOINT SUPPRESSOR 1-LIKE, ISOFORM A-RELATED"/>
    <property type="match status" value="1"/>
</dbReference>
<evidence type="ECO:0000313" key="10">
    <source>
        <dbReference type="Proteomes" id="UP000243723"/>
    </source>
</evidence>
<dbReference type="STRING" id="40998.A0A2P8AJF3"/>
<comment type="caution">
    <text evidence="9">The sequence shown here is derived from an EMBL/GenBank/DDBJ whole genome shotgun (WGS) entry which is preliminary data.</text>
</comment>
<keyword evidence="3 6" id="KW-0238">DNA-binding</keyword>
<feature type="compositionally biased region" description="Polar residues" evidence="7">
    <location>
        <begin position="377"/>
        <end position="391"/>
    </location>
</feature>
<evidence type="ECO:0000256" key="1">
    <source>
        <dbReference type="ARBA" id="ARBA00004123"/>
    </source>
</evidence>
<feature type="region of interest" description="Disordered" evidence="7">
    <location>
        <begin position="21"/>
        <end position="42"/>
    </location>
</feature>
<evidence type="ECO:0000256" key="5">
    <source>
        <dbReference type="ARBA" id="ARBA00023242"/>
    </source>
</evidence>
<keyword evidence="5 6" id="KW-0539">Nucleus</keyword>
<gene>
    <name evidence="9" type="ORF">B9Z65_719</name>
</gene>